<dbReference type="EMBL" id="FAOZ01000040">
    <property type="protein sequence ID" value="CUU60445.1"/>
    <property type="molecule type" value="Genomic_DNA"/>
</dbReference>
<gene>
    <name evidence="1" type="ORF">Ga0074812_14021</name>
</gene>
<accession>A0A0S4QY31</accession>
<evidence type="ECO:0000313" key="2">
    <source>
        <dbReference type="Proteomes" id="UP000198802"/>
    </source>
</evidence>
<sequence length="318" mass="36500">MTGPVKLYELRNAIAETLRDALRSYEIPEACVSYGLEPGTESDAFSSKRWYVLSRIEKHNRAQLVALARQILDDHASPQLEDLIKRSGAQGASGEFRNLIFSADGPKPEIILTDAVSNIVKITKNEQFCLVYDRPIDSRGLTWKSLVSWWQEITRIEDSMMAGRHLYQRLSKSLASDPERVFFNRYCGAYANAEGWEWPALIPQVYMHYDPYTKASRSSQGPLIRQRMDFLLLLPGDIRIVVEIDGVHHYSSEGKPDPRRYAEMVSEDRKLRLAGYDVYRFGGYEFIEENGKAVVDNFIDTFCVRYELPVIDKSKWPA</sequence>
<dbReference type="AlphaFoldDB" id="A0A0S4QY31"/>
<organism evidence="1 2">
    <name type="scientific">Parafrankia irregularis</name>
    <dbReference type="NCBI Taxonomy" id="795642"/>
    <lineage>
        <taxon>Bacteria</taxon>
        <taxon>Bacillati</taxon>
        <taxon>Actinomycetota</taxon>
        <taxon>Actinomycetes</taxon>
        <taxon>Frankiales</taxon>
        <taxon>Frankiaceae</taxon>
        <taxon>Parafrankia</taxon>
    </lineage>
</organism>
<reference evidence="2" key="1">
    <citation type="submission" date="2015-11" db="EMBL/GenBank/DDBJ databases">
        <authorList>
            <person name="Varghese N."/>
        </authorList>
    </citation>
    <scope>NUCLEOTIDE SEQUENCE [LARGE SCALE GENOMIC DNA]</scope>
    <source>
        <strain evidence="2">DSM 45899</strain>
    </source>
</reference>
<name>A0A0S4QY31_9ACTN</name>
<dbReference type="Proteomes" id="UP000198802">
    <property type="component" value="Unassembled WGS sequence"/>
</dbReference>
<protein>
    <recommendedName>
        <fullName evidence="3">AbiJ-NTD3 domain-containing protein</fullName>
    </recommendedName>
</protein>
<proteinExistence type="predicted"/>
<evidence type="ECO:0008006" key="3">
    <source>
        <dbReference type="Google" id="ProtNLM"/>
    </source>
</evidence>
<evidence type="ECO:0000313" key="1">
    <source>
        <dbReference type="EMBL" id="CUU60445.1"/>
    </source>
</evidence>
<keyword evidence="2" id="KW-1185">Reference proteome</keyword>